<keyword evidence="11" id="KW-1185">Reference proteome</keyword>
<comment type="subcellular location">
    <subcellularLocation>
        <location evidence="1">Membrane</location>
        <topology evidence="1">Single-pass membrane protein</topology>
    </subcellularLocation>
</comment>
<comment type="similarity">
    <text evidence="2">Belongs to the PC-esterase family. TBL subfamily.</text>
</comment>
<dbReference type="OrthoDB" id="630188at2759"/>
<keyword evidence="3 7" id="KW-0812">Transmembrane</keyword>
<dbReference type="InterPro" id="IPR025846">
    <property type="entry name" value="TBL_N"/>
</dbReference>
<evidence type="ECO:0000256" key="7">
    <source>
        <dbReference type="SAM" id="Phobius"/>
    </source>
</evidence>
<dbReference type="EMBL" id="CM004398">
    <property type="protein sequence ID" value="OAY34507.1"/>
    <property type="molecule type" value="Genomic_DNA"/>
</dbReference>
<dbReference type="GO" id="GO:0016020">
    <property type="term" value="C:membrane"/>
    <property type="evidence" value="ECO:0007669"/>
    <property type="project" value="UniProtKB-SubCell"/>
</dbReference>
<feature type="domain" description="Trichome birefringence-like N-terminal" evidence="9">
    <location>
        <begin position="247"/>
        <end position="299"/>
    </location>
</feature>
<keyword evidence="6 7" id="KW-0472">Membrane</keyword>
<evidence type="ECO:0000313" key="11">
    <source>
        <dbReference type="Proteomes" id="UP000091857"/>
    </source>
</evidence>
<feature type="transmembrane region" description="Helical" evidence="7">
    <location>
        <begin position="20"/>
        <end position="39"/>
    </location>
</feature>
<dbReference type="InterPro" id="IPR029962">
    <property type="entry name" value="TBL"/>
</dbReference>
<evidence type="ECO:0000259" key="9">
    <source>
        <dbReference type="Pfam" id="PF14416"/>
    </source>
</evidence>
<evidence type="ECO:0000256" key="6">
    <source>
        <dbReference type="ARBA" id="ARBA00023136"/>
    </source>
</evidence>
<dbReference type="Gramene" id="Manes.12G025800.1.v8.1">
    <property type="protein sequence ID" value="Manes.12G025800.1.v8.1.CDS"/>
    <property type="gene ID" value="Manes.12G025800.v8.1"/>
</dbReference>
<protein>
    <submittedName>
        <fullName evidence="10">Uncharacterized protein</fullName>
    </submittedName>
</protein>
<dbReference type="Pfam" id="PF14416">
    <property type="entry name" value="PMR5N"/>
    <property type="match status" value="1"/>
</dbReference>
<evidence type="ECO:0000313" key="10">
    <source>
        <dbReference type="EMBL" id="OAY34507.1"/>
    </source>
</evidence>
<dbReference type="InterPro" id="IPR026057">
    <property type="entry name" value="TBL_C"/>
</dbReference>
<comment type="caution">
    <text evidence="10">The sequence shown here is derived from an EMBL/GenBank/DDBJ whole genome shotgun (WGS) entry which is preliminary data.</text>
</comment>
<dbReference type="STRING" id="3983.A0A2C9UUY9"/>
<keyword evidence="4" id="KW-0735">Signal-anchor</keyword>
<feature type="domain" description="Trichome birefringence-like C-terminal" evidence="8">
    <location>
        <begin position="300"/>
        <end position="583"/>
    </location>
</feature>
<evidence type="ECO:0000256" key="3">
    <source>
        <dbReference type="ARBA" id="ARBA00022692"/>
    </source>
</evidence>
<dbReference type="GO" id="GO:0005794">
    <property type="term" value="C:Golgi apparatus"/>
    <property type="evidence" value="ECO:0000318"/>
    <property type="project" value="GO_Central"/>
</dbReference>
<evidence type="ECO:0000256" key="1">
    <source>
        <dbReference type="ARBA" id="ARBA00004167"/>
    </source>
</evidence>
<dbReference type="GO" id="GO:0016413">
    <property type="term" value="F:O-acetyltransferase activity"/>
    <property type="evidence" value="ECO:0000318"/>
    <property type="project" value="GO_Central"/>
</dbReference>
<keyword evidence="5 7" id="KW-1133">Transmembrane helix</keyword>
<gene>
    <name evidence="10" type="ORF">MANES_12G025800v8</name>
</gene>
<reference evidence="11" key="1">
    <citation type="journal article" date="2016" name="Nat. Biotechnol.">
        <title>Sequencing wild and cultivated cassava and related species reveals extensive interspecific hybridization and genetic diversity.</title>
        <authorList>
            <person name="Bredeson J.V."/>
            <person name="Lyons J.B."/>
            <person name="Prochnik S.E."/>
            <person name="Wu G.A."/>
            <person name="Ha C.M."/>
            <person name="Edsinger-Gonzales E."/>
            <person name="Grimwood J."/>
            <person name="Schmutz J."/>
            <person name="Rabbi I.Y."/>
            <person name="Egesi C."/>
            <person name="Nauluvula P."/>
            <person name="Lebot V."/>
            <person name="Ndunguru J."/>
            <person name="Mkamilo G."/>
            <person name="Bart R.S."/>
            <person name="Setter T.L."/>
            <person name="Gleadow R.M."/>
            <person name="Kulakow P."/>
            <person name="Ferguson M.E."/>
            <person name="Rounsley S."/>
            <person name="Rokhsar D.S."/>
        </authorList>
    </citation>
    <scope>NUCLEOTIDE SEQUENCE [LARGE SCALE GENOMIC DNA]</scope>
    <source>
        <strain evidence="11">cv. AM560-2</strain>
    </source>
</reference>
<dbReference type="PANTHER" id="PTHR32285">
    <property type="entry name" value="PROTEIN TRICHOME BIREFRINGENCE-LIKE 9-RELATED"/>
    <property type="match status" value="1"/>
</dbReference>
<dbReference type="Proteomes" id="UP000091857">
    <property type="component" value="Chromosome 12"/>
</dbReference>
<evidence type="ECO:0000256" key="4">
    <source>
        <dbReference type="ARBA" id="ARBA00022968"/>
    </source>
</evidence>
<evidence type="ECO:0000256" key="5">
    <source>
        <dbReference type="ARBA" id="ARBA00022989"/>
    </source>
</evidence>
<evidence type="ECO:0000256" key="2">
    <source>
        <dbReference type="ARBA" id="ARBA00007727"/>
    </source>
</evidence>
<dbReference type="AlphaFoldDB" id="A0A2C9UUY9"/>
<dbReference type="Pfam" id="PF13839">
    <property type="entry name" value="PC-Esterase"/>
    <property type="match status" value="1"/>
</dbReference>
<accession>A0A2C9UUY9</accession>
<organism evidence="10 11">
    <name type="scientific">Manihot esculenta</name>
    <name type="common">Cassava</name>
    <name type="synonym">Jatropha manihot</name>
    <dbReference type="NCBI Taxonomy" id="3983"/>
    <lineage>
        <taxon>Eukaryota</taxon>
        <taxon>Viridiplantae</taxon>
        <taxon>Streptophyta</taxon>
        <taxon>Embryophyta</taxon>
        <taxon>Tracheophyta</taxon>
        <taxon>Spermatophyta</taxon>
        <taxon>Magnoliopsida</taxon>
        <taxon>eudicotyledons</taxon>
        <taxon>Gunneridae</taxon>
        <taxon>Pentapetalae</taxon>
        <taxon>rosids</taxon>
        <taxon>fabids</taxon>
        <taxon>Malpighiales</taxon>
        <taxon>Euphorbiaceae</taxon>
        <taxon>Crotonoideae</taxon>
        <taxon>Manihoteae</taxon>
        <taxon>Manihot</taxon>
    </lineage>
</organism>
<evidence type="ECO:0000259" key="8">
    <source>
        <dbReference type="Pfam" id="PF13839"/>
    </source>
</evidence>
<dbReference type="PANTHER" id="PTHR32285:SF208">
    <property type="entry name" value="PROTEIN TRICHOME BIREFRINGENCE-LIKE 2"/>
    <property type="match status" value="1"/>
</dbReference>
<sequence>MDPKKLALPDQVLSPRRKVVSGLVLWVGASLFTLSLLLLSSSFKGRVFAPLLQGFDTVSDNSSFVPWRFSFPTSHSPSSVTSNDSDAKEMHSSEDLIANAPEADALQVQVLLKNFHLVNSTENVKNGSMTVGEGTVIEKTQEAKVGNFLESSGNGSVLESTHLGSASDMVENGSLPCAEGISIRNFSLTGDGCIDANRSTEGKSVLNSSTVNNTVTNYRVNGSLLYKEEVDTSLGGEEENRNASFETCNIFDGQWVRDDSKPYYPAGSCPHIDRDFNCHLNGRPDDGFVKWKWQPNGCKIPSLNATDFLERLRGQKLVFVGDSLNRNMWESLVCILRHSIRNKNRVYEISGRSEFKKKGFYAFRFEDYNCTVDFVGSPFLVRESSFSSKNGTFETLRLDLMDHTTKMYQDADIIVFNTGHWWTHEKTSRGEDYYQEGNHVHPRLKVLEAYKRALLSWARWVDKNIDSNRTLVFFRGYSVTHFRGGQWNSGGQCHKETEPIFNAAYLPKYPSKMRAFEHVLLGMKTPVTYLNISRLTGYRKDGHPSIYRMQYKTAEEQIAAERSQDCSHWCLPGVPDTWNELLYVSLLKAGRGSWKM</sequence>
<proteinExistence type="inferred from homology"/>
<name>A0A2C9UUY9_MANES</name>